<dbReference type="Proteomes" id="UP000256884">
    <property type="component" value="Unassembled WGS sequence"/>
</dbReference>
<dbReference type="RefSeq" id="WP_211321916.1">
    <property type="nucleotide sequence ID" value="NZ_QUNS01000007.1"/>
</dbReference>
<evidence type="ECO:0000313" key="3">
    <source>
        <dbReference type="EMBL" id="REH46503.1"/>
    </source>
</evidence>
<organism evidence="3 4">
    <name type="scientific">Tenacibaculum gallaicum</name>
    <dbReference type="NCBI Taxonomy" id="561505"/>
    <lineage>
        <taxon>Bacteria</taxon>
        <taxon>Pseudomonadati</taxon>
        <taxon>Bacteroidota</taxon>
        <taxon>Flavobacteriia</taxon>
        <taxon>Flavobacteriales</taxon>
        <taxon>Flavobacteriaceae</taxon>
        <taxon>Tenacibaculum</taxon>
    </lineage>
</organism>
<protein>
    <submittedName>
        <fullName evidence="3">Uncharacterized protein</fullName>
    </submittedName>
</protein>
<sequence>MEYLSKTIKEKPKGITQETVESNKYFIEEANDLFYKEKRTARGWMSWGIGIVLIIVPIIISFFFKSDDFWPKIIILTIFGIPGVVTVIYGFVAPIKYLVFDRMNGVIVMPRNFRSTVTIPFSSGFARVKHINSSPGVISGMLAFVSSKSKDRVGGLLTEYNIKNYWAFTIWYMDKNRPLPPGDAFDRYRQQDFERRKAEGFPKPLYPSKISTPEATPEQQAERKRIGGW</sequence>
<feature type="compositionally biased region" description="Polar residues" evidence="1">
    <location>
        <begin position="209"/>
        <end position="219"/>
    </location>
</feature>
<gene>
    <name evidence="3" type="ORF">C7448_10763</name>
</gene>
<proteinExistence type="predicted"/>
<keyword evidence="2" id="KW-1133">Transmembrane helix</keyword>
<evidence type="ECO:0000256" key="2">
    <source>
        <dbReference type="SAM" id="Phobius"/>
    </source>
</evidence>
<feature type="region of interest" description="Disordered" evidence="1">
    <location>
        <begin position="195"/>
        <end position="229"/>
    </location>
</feature>
<feature type="transmembrane region" description="Helical" evidence="2">
    <location>
        <begin position="44"/>
        <end position="64"/>
    </location>
</feature>
<comment type="caution">
    <text evidence="3">The sequence shown here is derived from an EMBL/GenBank/DDBJ whole genome shotgun (WGS) entry which is preliminary data.</text>
</comment>
<dbReference type="AlphaFoldDB" id="A0A3E0HJ64"/>
<evidence type="ECO:0000313" key="4">
    <source>
        <dbReference type="Proteomes" id="UP000256884"/>
    </source>
</evidence>
<keyword evidence="4" id="KW-1185">Reference proteome</keyword>
<evidence type="ECO:0000256" key="1">
    <source>
        <dbReference type="SAM" id="MobiDB-lite"/>
    </source>
</evidence>
<keyword evidence="2" id="KW-0472">Membrane</keyword>
<keyword evidence="2" id="KW-0812">Transmembrane</keyword>
<name>A0A3E0HJ64_9FLAO</name>
<accession>A0A3E0HJ64</accession>
<feature type="transmembrane region" description="Helical" evidence="2">
    <location>
        <begin position="70"/>
        <end position="92"/>
    </location>
</feature>
<dbReference type="EMBL" id="QUNS01000007">
    <property type="protein sequence ID" value="REH46503.1"/>
    <property type="molecule type" value="Genomic_DNA"/>
</dbReference>
<feature type="compositionally biased region" description="Basic and acidic residues" evidence="1">
    <location>
        <begin position="220"/>
        <end position="229"/>
    </location>
</feature>
<reference evidence="3 4" key="1">
    <citation type="submission" date="2018-08" db="EMBL/GenBank/DDBJ databases">
        <title>Genomic Encyclopedia of Type Strains, Phase IV (KMG-IV): sequencing the most valuable type-strain genomes for metagenomic binning, comparative biology and taxonomic classification.</title>
        <authorList>
            <person name="Goeker M."/>
        </authorList>
    </citation>
    <scope>NUCLEOTIDE SEQUENCE [LARGE SCALE GENOMIC DNA]</scope>
    <source>
        <strain evidence="3 4">DSM 18841</strain>
    </source>
</reference>